<sequence>MPYNPKNYTHFQMIAYETPTLHPAPAGGNAPAIGDVPVEDPGNADAYTRLLRLAWVVEQAYQQVFAAGDNANTLKVFMVPEFYFRPDDGPSNSYDMVTGGAIVKALSSMFANDKFEHWLFVVGSIFYYVDAGTRIHWNDAYIVKGGYTGIDLPTKLVTKRKISSIDGANPISSPANHFKLSDYLGTWATRQKNLGYIDNLLYGIEICLDHGLTYEGGKKGFLRDTAKEYSVYHGTPYPVKLHFLTACGMPLKPCAVAAKVGGYVLRVDGHYCCQPGIWNVPFSQCAKVTAQDLEGGVTLDANLAEAWHFDIPLLQRAPVVANPVEVAAVTQRVVAYQVAEL</sequence>
<dbReference type="RefSeq" id="WP_058028885.1">
    <property type="nucleotide sequence ID" value="NZ_CP013187.1"/>
</dbReference>
<dbReference type="EMBL" id="CP013187">
    <property type="protein sequence ID" value="ALO41124.1"/>
    <property type="molecule type" value="Genomic_DNA"/>
</dbReference>
<name>A0A0S2JZ09_9GAMM</name>
<evidence type="ECO:0000313" key="1">
    <source>
        <dbReference type="EMBL" id="ALO41124.1"/>
    </source>
</evidence>
<protein>
    <submittedName>
        <fullName evidence="1">Uncharacterized protein</fullName>
    </submittedName>
</protein>
<gene>
    <name evidence="1" type="ORF">PP2015_604</name>
</gene>
<dbReference type="OrthoDB" id="1736849at2"/>
<proteinExistence type="predicted"/>
<dbReference type="Proteomes" id="UP000061457">
    <property type="component" value="Chromosome I"/>
</dbReference>
<keyword evidence="2" id="KW-1185">Reference proteome</keyword>
<evidence type="ECO:0000313" key="2">
    <source>
        <dbReference type="Proteomes" id="UP000061457"/>
    </source>
</evidence>
<reference evidence="2" key="1">
    <citation type="submission" date="2015-11" db="EMBL/GenBank/DDBJ databases">
        <authorList>
            <person name="Kim K.M."/>
        </authorList>
    </citation>
    <scope>NUCLEOTIDE SEQUENCE [LARGE SCALE GENOMIC DNA]</scope>
    <source>
        <strain evidence="2">KCTC 12086</strain>
    </source>
</reference>
<accession>A0A0S2JZ09</accession>
<dbReference type="AlphaFoldDB" id="A0A0S2JZ09"/>
<dbReference type="KEGG" id="pphe:PP2015_604"/>
<organism evidence="1 2">
    <name type="scientific">Pseudoalteromonas phenolica</name>
    <dbReference type="NCBI Taxonomy" id="161398"/>
    <lineage>
        <taxon>Bacteria</taxon>
        <taxon>Pseudomonadati</taxon>
        <taxon>Pseudomonadota</taxon>
        <taxon>Gammaproteobacteria</taxon>
        <taxon>Alteromonadales</taxon>
        <taxon>Pseudoalteromonadaceae</taxon>
        <taxon>Pseudoalteromonas</taxon>
    </lineage>
</organism>
<dbReference type="PATRIC" id="fig|161398.10.peg.614"/>